<dbReference type="RefSeq" id="WP_065675982.1">
    <property type="nucleotide sequence ID" value="NZ_AP025463.1"/>
</dbReference>
<sequence length="311" mass="36729">MRKLKYYLSNSLFTILPAVVFRQYAKKTLDSVCKYDQNYIQQRVDYYCKLQSNFNFSEKNSTLVQHFTKTGGTTYYYDLLKVVKAFPSKYAFNYVNGDVTTVPKEPSFLKSRPIDGDNDNSIILKLNAIRHYLFIEKDKPYKSKKNMAVWRGAGFRPNRSILLEKYFGHPKCNLGRVDEHLAKGEQRKYLTKPMTIVQQLEYRYILSLEGKDVATNLKWIMSSNSLCITPKLKYETWFMEGRLQPGIHYVEVKDDFSDLIEKIEYYDKHPNEAELIIKNANQWVNQFRDQKRERLISLLVAKKYFEKSGQI</sequence>
<dbReference type="GO" id="GO:0016740">
    <property type="term" value="F:transferase activity"/>
    <property type="evidence" value="ECO:0007669"/>
    <property type="project" value="UniProtKB-KW"/>
</dbReference>
<name>A0A1C3JC13_9VIBR</name>
<organism evidence="3 4">
    <name type="scientific">Vibrio celticus</name>
    <dbReference type="NCBI Taxonomy" id="446372"/>
    <lineage>
        <taxon>Bacteria</taxon>
        <taxon>Pseudomonadati</taxon>
        <taxon>Pseudomonadota</taxon>
        <taxon>Gammaproteobacteria</taxon>
        <taxon>Vibrionales</taxon>
        <taxon>Vibrionaceae</taxon>
        <taxon>Vibrio</taxon>
    </lineage>
</organism>
<dbReference type="PANTHER" id="PTHR12203:SF35">
    <property type="entry name" value="PROTEIN O-GLUCOSYLTRANSFERASE 1"/>
    <property type="match status" value="1"/>
</dbReference>
<dbReference type="EMBL" id="FLQZ01000030">
    <property type="protein sequence ID" value="SBT12655.1"/>
    <property type="molecule type" value="Genomic_DNA"/>
</dbReference>
<evidence type="ECO:0000259" key="2">
    <source>
        <dbReference type="SMART" id="SM00672"/>
    </source>
</evidence>
<gene>
    <name evidence="3" type="ORF">VCE7224_01398</name>
</gene>
<dbReference type="Pfam" id="PF05686">
    <property type="entry name" value="Glyco_transf_90"/>
    <property type="match status" value="1"/>
</dbReference>
<reference evidence="4" key="1">
    <citation type="submission" date="2016-06" db="EMBL/GenBank/DDBJ databases">
        <authorList>
            <person name="Rodrigo-Torres L."/>
            <person name="Arahal D.R."/>
        </authorList>
    </citation>
    <scope>NUCLEOTIDE SEQUENCE [LARGE SCALE GENOMIC DNA]</scope>
    <source>
        <strain evidence="4">CECT 7224</strain>
    </source>
</reference>
<evidence type="ECO:0000313" key="4">
    <source>
        <dbReference type="Proteomes" id="UP000092819"/>
    </source>
</evidence>
<proteinExistence type="predicted"/>
<protein>
    <recommendedName>
        <fullName evidence="2">Glycosyl transferase CAP10 domain-containing protein</fullName>
    </recommendedName>
</protein>
<accession>A0A1C3JC13</accession>
<feature type="domain" description="Glycosyl transferase CAP10" evidence="2">
    <location>
        <begin position="106"/>
        <end position="305"/>
    </location>
</feature>
<keyword evidence="4" id="KW-1185">Reference proteome</keyword>
<evidence type="ECO:0000313" key="3">
    <source>
        <dbReference type="EMBL" id="SBT12655.1"/>
    </source>
</evidence>
<dbReference type="Proteomes" id="UP000092819">
    <property type="component" value="Unassembled WGS sequence"/>
</dbReference>
<dbReference type="SMART" id="SM00672">
    <property type="entry name" value="CAP10"/>
    <property type="match status" value="1"/>
</dbReference>
<dbReference type="InterPro" id="IPR051091">
    <property type="entry name" value="O-Glucosyltr/Glycosyltrsf_90"/>
</dbReference>
<dbReference type="InterPro" id="IPR006598">
    <property type="entry name" value="CAP10"/>
</dbReference>
<dbReference type="PANTHER" id="PTHR12203">
    <property type="entry name" value="KDEL LYS-ASP-GLU-LEU CONTAINING - RELATED"/>
    <property type="match status" value="1"/>
</dbReference>
<keyword evidence="1" id="KW-0808">Transferase</keyword>
<dbReference type="AlphaFoldDB" id="A0A1C3JC13"/>
<evidence type="ECO:0000256" key="1">
    <source>
        <dbReference type="ARBA" id="ARBA00022679"/>
    </source>
</evidence>